<dbReference type="InterPro" id="IPR027417">
    <property type="entry name" value="P-loop_NTPase"/>
</dbReference>
<sequence length="421" mass="46882">MSSTRERALALSSLSVYRGVMRRTVVSSLHRLLQSSLEDDAFSFVSAWSDYFMALAKKGMTSNVGACIGDAALYDENVLSRSAVRGKLDDLPPEVVEAASRDLDVLMDAAATSPEDLLADFCSHSMLESAVANSLPRWKFGQLPSTLSQSGTQRLQSVIEFHRRHGCGIYARYRAFVWRQCKLEPIPYPDPVRLSDLKGYETPRQMVLDNTLAFLDNLPANNILLHGDRGTGKSSTVKAILNQLYPQGLRMIECPRESLSDFPHLTQLIAPVPLKFIIFIDDLSFNENDSTYAALKAVLEGGLAARPANTLIYATSNRRHLIRETFQSREGDELHLADTLQETLSLSDRFGLSITFSSPDKRQYLDIIHALAADRSLDVDPAELDLHAERWALERGGRSPRAARQFIAMAESRLKRGLPLD</sequence>
<organism evidence="2 3">
    <name type="scientific">Solibaculum mannosilyticum</name>
    <dbReference type="NCBI Taxonomy" id="2780922"/>
    <lineage>
        <taxon>Bacteria</taxon>
        <taxon>Bacillati</taxon>
        <taxon>Bacillota</taxon>
        <taxon>Clostridia</taxon>
        <taxon>Eubacteriales</taxon>
        <taxon>Oscillospiraceae</taxon>
        <taxon>Solibaculum</taxon>
    </lineage>
</organism>
<dbReference type="EMBL" id="AP023321">
    <property type="protein sequence ID" value="BCI61585.1"/>
    <property type="molecule type" value="Genomic_DNA"/>
</dbReference>
<dbReference type="KEGG" id="sman:C12CBH8_22240"/>
<dbReference type="SMART" id="SM00382">
    <property type="entry name" value="AAA"/>
    <property type="match status" value="1"/>
</dbReference>
<dbReference type="Gene3D" id="3.40.50.300">
    <property type="entry name" value="P-loop containing nucleotide triphosphate hydrolases"/>
    <property type="match status" value="1"/>
</dbReference>
<dbReference type="Proteomes" id="UP000593890">
    <property type="component" value="Chromosome"/>
</dbReference>
<keyword evidence="3" id="KW-1185">Reference proteome</keyword>
<dbReference type="Pfam" id="PF05673">
    <property type="entry name" value="DUF815"/>
    <property type="match status" value="1"/>
</dbReference>
<dbReference type="InterPro" id="IPR008533">
    <property type="entry name" value="DUF815"/>
</dbReference>
<dbReference type="PANTHER" id="PTHR42935">
    <property type="entry name" value="SLR0930 PROTEIN"/>
    <property type="match status" value="1"/>
</dbReference>
<evidence type="ECO:0000259" key="1">
    <source>
        <dbReference type="SMART" id="SM00382"/>
    </source>
</evidence>
<proteinExistence type="predicted"/>
<dbReference type="RefSeq" id="WP_090265522.1">
    <property type="nucleotide sequence ID" value="NZ_AP023321.1"/>
</dbReference>
<dbReference type="InterPro" id="IPR003593">
    <property type="entry name" value="AAA+_ATPase"/>
</dbReference>
<dbReference type="CDD" id="cd00009">
    <property type="entry name" value="AAA"/>
    <property type="match status" value="1"/>
</dbReference>
<evidence type="ECO:0000313" key="2">
    <source>
        <dbReference type="EMBL" id="BCI61585.1"/>
    </source>
</evidence>
<protein>
    <recommendedName>
        <fullName evidence="1">AAA+ ATPase domain-containing protein</fullName>
    </recommendedName>
</protein>
<evidence type="ECO:0000313" key="3">
    <source>
        <dbReference type="Proteomes" id="UP000593890"/>
    </source>
</evidence>
<dbReference type="AlphaFoldDB" id="A0A7I8D6B7"/>
<dbReference type="SUPFAM" id="SSF52540">
    <property type="entry name" value="P-loop containing nucleoside triphosphate hydrolases"/>
    <property type="match status" value="1"/>
</dbReference>
<dbReference type="PANTHER" id="PTHR42935:SF1">
    <property type="entry name" value="SLR0930 PROTEIN"/>
    <property type="match status" value="1"/>
</dbReference>
<reference evidence="3" key="1">
    <citation type="submission" date="2020-07" db="EMBL/GenBank/DDBJ databases">
        <title>Complete genome sequencing of Clostridia bacterium strain 12CBH8.</title>
        <authorList>
            <person name="Sakamoto M."/>
            <person name="Murakami T."/>
            <person name="Mori H."/>
        </authorList>
    </citation>
    <scope>NUCLEOTIDE SEQUENCE [LARGE SCALE GENOMIC DNA]</scope>
    <source>
        <strain evidence="3">12CBH8</strain>
    </source>
</reference>
<name>A0A7I8D6B7_9FIRM</name>
<feature type="domain" description="AAA+ ATPase" evidence="1">
    <location>
        <begin position="219"/>
        <end position="336"/>
    </location>
</feature>
<accession>A0A7I8D6B7</accession>
<gene>
    <name evidence="2" type="ORF">C12CBH8_22240</name>
</gene>